<feature type="region of interest" description="Disordered" evidence="1">
    <location>
        <begin position="124"/>
        <end position="237"/>
    </location>
</feature>
<feature type="region of interest" description="Disordered" evidence="1">
    <location>
        <begin position="72"/>
        <end position="108"/>
    </location>
</feature>
<dbReference type="HOGENOM" id="CLU_1170651_0_0_1"/>
<evidence type="ECO:0000313" key="3">
    <source>
        <dbReference type="Proteomes" id="UP000053328"/>
    </source>
</evidence>
<dbReference type="OrthoDB" id="4146887at2759"/>
<dbReference type="AlphaFoldDB" id="A0A0D2BCW5"/>
<evidence type="ECO:0000313" key="2">
    <source>
        <dbReference type="EMBL" id="KIW16808.1"/>
    </source>
</evidence>
<feature type="compositionally biased region" description="Basic residues" evidence="1">
    <location>
        <begin position="224"/>
        <end position="237"/>
    </location>
</feature>
<protein>
    <submittedName>
        <fullName evidence="2">Uncharacterized protein</fullName>
    </submittedName>
</protein>
<feature type="compositionally biased region" description="Low complexity" evidence="1">
    <location>
        <begin position="131"/>
        <end position="170"/>
    </location>
</feature>
<proteinExistence type="predicted"/>
<reference evidence="2 3" key="1">
    <citation type="submission" date="2015-01" db="EMBL/GenBank/DDBJ databases">
        <title>The Genome Sequence of Exophiala spinifera CBS89968.</title>
        <authorList>
            <consortium name="The Broad Institute Genomics Platform"/>
            <person name="Cuomo C."/>
            <person name="de Hoog S."/>
            <person name="Gorbushina A."/>
            <person name="Stielow B."/>
            <person name="Teixiera M."/>
            <person name="Abouelleil A."/>
            <person name="Chapman S.B."/>
            <person name="Priest M."/>
            <person name="Young S.K."/>
            <person name="Wortman J."/>
            <person name="Nusbaum C."/>
            <person name="Birren B."/>
        </authorList>
    </citation>
    <scope>NUCLEOTIDE SEQUENCE [LARGE SCALE GENOMIC DNA]</scope>
    <source>
        <strain evidence="2 3">CBS 89968</strain>
    </source>
</reference>
<evidence type="ECO:0000256" key="1">
    <source>
        <dbReference type="SAM" id="MobiDB-lite"/>
    </source>
</evidence>
<dbReference type="GeneID" id="27331081"/>
<gene>
    <name evidence="2" type="ORF">PV08_03998</name>
</gene>
<organism evidence="2 3">
    <name type="scientific">Exophiala spinifera</name>
    <dbReference type="NCBI Taxonomy" id="91928"/>
    <lineage>
        <taxon>Eukaryota</taxon>
        <taxon>Fungi</taxon>
        <taxon>Dikarya</taxon>
        <taxon>Ascomycota</taxon>
        <taxon>Pezizomycotina</taxon>
        <taxon>Eurotiomycetes</taxon>
        <taxon>Chaetothyriomycetidae</taxon>
        <taxon>Chaetothyriales</taxon>
        <taxon>Herpotrichiellaceae</taxon>
        <taxon>Exophiala</taxon>
    </lineage>
</organism>
<keyword evidence="3" id="KW-1185">Reference proteome</keyword>
<accession>A0A0D2BCW5</accession>
<sequence>MPTFSISKHGISREVLETDLPLYLGRDARVVNTHDSDRYVIEASLSPPSTMIPSLRDDSARWYESNGYRRRNSYAESSVHRERRQSFSQDSGGSHRYSAARRDSNVSRSGTSYAIPAIAIPQRPNMMPRYSSNSSSVMESVSGSPSSTFGSPPSRSGRSYSYSTNYTSSRRPSDAMASLDEHVLNRADSSSSESSDYGIDGILGFEKRDARDARRRDGHGSGRRDHHRSSRSHHDRR</sequence>
<dbReference type="RefSeq" id="XP_016237024.1">
    <property type="nucleotide sequence ID" value="XM_016378347.1"/>
</dbReference>
<dbReference type="EMBL" id="KN847494">
    <property type="protein sequence ID" value="KIW16808.1"/>
    <property type="molecule type" value="Genomic_DNA"/>
</dbReference>
<name>A0A0D2BCW5_9EURO</name>
<feature type="compositionally biased region" description="Basic and acidic residues" evidence="1">
    <location>
        <begin position="205"/>
        <end position="223"/>
    </location>
</feature>
<dbReference type="Proteomes" id="UP000053328">
    <property type="component" value="Unassembled WGS sequence"/>
</dbReference>
<dbReference type="VEuPathDB" id="FungiDB:PV08_03998"/>